<keyword evidence="4" id="KW-1185">Reference proteome</keyword>
<gene>
    <name evidence="3" type="ORF">GCM10023171_37240</name>
</gene>
<feature type="compositionally biased region" description="Low complexity" evidence="1">
    <location>
        <begin position="28"/>
        <end position="51"/>
    </location>
</feature>
<evidence type="ECO:0000313" key="3">
    <source>
        <dbReference type="EMBL" id="GAA4492320.1"/>
    </source>
</evidence>
<dbReference type="EMBL" id="BAABGP010000037">
    <property type="protein sequence ID" value="GAA4492320.1"/>
    <property type="molecule type" value="Genomic_DNA"/>
</dbReference>
<sequence>MTRRTATTITVATLAAVAVLGLTACDPGTPKPTGSSSPSPTATSTPTASATDRPMPPQVDAPKDGDAAVAAANKTYEAYLEAQIPFFENVSLGASYLSGYVLQGGSAWTTLNSTADHGVNTIASGGPFVWTLNGAMSEASTSTNSQNGQKVDFGGVHLYGCIDDTKIKYSVPEIKNTPGTPVAVTLVYVPDAHAWMIQEDRRMRASDGEAMPQC</sequence>
<dbReference type="RefSeq" id="WP_345189017.1">
    <property type="nucleotide sequence ID" value="NZ_BAABGP010000037.1"/>
</dbReference>
<comment type="caution">
    <text evidence="3">The sequence shown here is derived from an EMBL/GenBank/DDBJ whole genome shotgun (WGS) entry which is preliminary data.</text>
</comment>
<feature type="signal peptide" evidence="2">
    <location>
        <begin position="1"/>
        <end position="24"/>
    </location>
</feature>
<accession>A0ABP8PT36</accession>
<evidence type="ECO:0000313" key="4">
    <source>
        <dbReference type="Proteomes" id="UP001500731"/>
    </source>
</evidence>
<organism evidence="3 4">
    <name type="scientific">Microbacterium panaciterrae</name>
    <dbReference type="NCBI Taxonomy" id="985759"/>
    <lineage>
        <taxon>Bacteria</taxon>
        <taxon>Bacillati</taxon>
        <taxon>Actinomycetota</taxon>
        <taxon>Actinomycetes</taxon>
        <taxon>Micrococcales</taxon>
        <taxon>Microbacteriaceae</taxon>
        <taxon>Microbacterium</taxon>
    </lineage>
</organism>
<protein>
    <recommendedName>
        <fullName evidence="5">Lipoprotein</fullName>
    </recommendedName>
</protein>
<reference evidence="4" key="1">
    <citation type="journal article" date="2019" name="Int. J. Syst. Evol. Microbiol.">
        <title>The Global Catalogue of Microorganisms (GCM) 10K type strain sequencing project: providing services to taxonomists for standard genome sequencing and annotation.</title>
        <authorList>
            <consortium name="The Broad Institute Genomics Platform"/>
            <consortium name="The Broad Institute Genome Sequencing Center for Infectious Disease"/>
            <person name="Wu L."/>
            <person name="Ma J."/>
        </authorList>
    </citation>
    <scope>NUCLEOTIDE SEQUENCE [LARGE SCALE GENOMIC DNA]</scope>
    <source>
        <strain evidence="4">JCM 17839</strain>
    </source>
</reference>
<feature type="chain" id="PRO_5045628419" description="Lipoprotein" evidence="2">
    <location>
        <begin position="25"/>
        <end position="214"/>
    </location>
</feature>
<dbReference type="Proteomes" id="UP001500731">
    <property type="component" value="Unassembled WGS sequence"/>
</dbReference>
<dbReference type="PROSITE" id="PS51257">
    <property type="entry name" value="PROKAR_LIPOPROTEIN"/>
    <property type="match status" value="1"/>
</dbReference>
<evidence type="ECO:0008006" key="5">
    <source>
        <dbReference type="Google" id="ProtNLM"/>
    </source>
</evidence>
<name>A0ABP8PT36_9MICO</name>
<evidence type="ECO:0000256" key="2">
    <source>
        <dbReference type="SAM" id="SignalP"/>
    </source>
</evidence>
<feature type="region of interest" description="Disordered" evidence="1">
    <location>
        <begin position="28"/>
        <end position="64"/>
    </location>
</feature>
<keyword evidence="2" id="KW-0732">Signal</keyword>
<proteinExistence type="predicted"/>
<evidence type="ECO:0000256" key="1">
    <source>
        <dbReference type="SAM" id="MobiDB-lite"/>
    </source>
</evidence>